<dbReference type="CDD" id="cd02019">
    <property type="entry name" value="NK"/>
    <property type="match status" value="1"/>
</dbReference>
<proteinExistence type="predicted"/>
<keyword evidence="3" id="KW-1185">Reference proteome</keyword>
<dbReference type="SUPFAM" id="SSF52540">
    <property type="entry name" value="P-loop containing nucleoside triphosphate hydrolases"/>
    <property type="match status" value="1"/>
</dbReference>
<dbReference type="PANTHER" id="PTHR41930">
    <property type="entry name" value="UPF0200 PROTEIN MJ1399"/>
    <property type="match status" value="1"/>
</dbReference>
<protein>
    <recommendedName>
        <fullName evidence="4">P-loop containing nucleoside triphosphate hydrolase protein</fullName>
    </recommendedName>
</protein>
<sequence length="317" mass="36130">RDAQVDRIRQLEQARIEFSRQTEQARLVEEKRALEERRVAEKEALQRRYRLCLANAEENYSLNWAEQCKKNAAKNQADRIDCFAKDLLSPSTKTLATSIDERESQELIIALVGPVGSGVSTSAKLLTELLSTDFSYIVPPPFKQSDIIASEARRVGMSQIPRAPLNVYVDQMQTAGNKLREKFGSDYLAEKTIEQIVKFRTAKGAIQNGKAMPGRRAYIIDSLKNVEELNLLRKVYRETLCVFGVFAPDEIRQQRLVNAGAKVSDVTKVIDRDLGEAGTFGQMTRKVFSLSDFFVCNDQKEEELRRKLKRFLQIIFD</sequence>
<evidence type="ECO:0000313" key="3">
    <source>
        <dbReference type="Proteomes" id="UP000246991"/>
    </source>
</evidence>
<dbReference type="AlphaFoldDB" id="A0A317SB40"/>
<feature type="non-terminal residue" evidence="2">
    <location>
        <position position="317"/>
    </location>
</feature>
<dbReference type="PANTHER" id="PTHR41930:SF1">
    <property type="entry name" value="DEPHOSPHO-COA KINASE"/>
    <property type="match status" value="1"/>
</dbReference>
<dbReference type="InterPro" id="IPR027417">
    <property type="entry name" value="P-loop_NTPase"/>
</dbReference>
<comment type="caution">
    <text evidence="2">The sequence shown here is derived from an EMBL/GenBank/DDBJ whole genome shotgun (WGS) entry which is preliminary data.</text>
</comment>
<reference evidence="2 3" key="1">
    <citation type="submission" date="2018-03" db="EMBL/GenBank/DDBJ databases">
        <title>Genomes of Pezizomycetes fungi and the evolution of truffles.</title>
        <authorList>
            <person name="Murat C."/>
            <person name="Payen T."/>
            <person name="Noel B."/>
            <person name="Kuo A."/>
            <person name="Martin F.M."/>
        </authorList>
    </citation>
    <scope>NUCLEOTIDE SEQUENCE [LARGE SCALE GENOMIC DNA]</scope>
    <source>
        <strain evidence="2">091103-1</strain>
    </source>
</reference>
<keyword evidence="1" id="KW-0175">Coiled coil</keyword>
<name>A0A317SB40_9PEZI</name>
<feature type="coiled-coil region" evidence="1">
    <location>
        <begin position="11"/>
        <end position="44"/>
    </location>
</feature>
<dbReference type="Gene3D" id="3.40.50.300">
    <property type="entry name" value="P-loop containing nucleotide triphosphate hydrolases"/>
    <property type="match status" value="1"/>
</dbReference>
<evidence type="ECO:0000313" key="2">
    <source>
        <dbReference type="EMBL" id="PWW70794.1"/>
    </source>
</evidence>
<evidence type="ECO:0008006" key="4">
    <source>
        <dbReference type="Google" id="ProtNLM"/>
    </source>
</evidence>
<dbReference type="Proteomes" id="UP000246991">
    <property type="component" value="Unassembled WGS sequence"/>
</dbReference>
<dbReference type="EMBL" id="PYWC01000869">
    <property type="protein sequence ID" value="PWW70794.1"/>
    <property type="molecule type" value="Genomic_DNA"/>
</dbReference>
<feature type="non-terminal residue" evidence="2">
    <location>
        <position position="1"/>
    </location>
</feature>
<evidence type="ECO:0000256" key="1">
    <source>
        <dbReference type="SAM" id="Coils"/>
    </source>
</evidence>
<organism evidence="2 3">
    <name type="scientific">Tuber magnatum</name>
    <name type="common">white Piedmont truffle</name>
    <dbReference type="NCBI Taxonomy" id="42249"/>
    <lineage>
        <taxon>Eukaryota</taxon>
        <taxon>Fungi</taxon>
        <taxon>Dikarya</taxon>
        <taxon>Ascomycota</taxon>
        <taxon>Pezizomycotina</taxon>
        <taxon>Pezizomycetes</taxon>
        <taxon>Pezizales</taxon>
        <taxon>Tuberaceae</taxon>
        <taxon>Tuber</taxon>
    </lineage>
</organism>
<accession>A0A317SB40</accession>
<gene>
    <name evidence="2" type="ORF">C7212DRAFT_349029</name>
</gene>